<name>A0A8S0W274_CYCAE</name>
<feature type="compositionally biased region" description="Basic and acidic residues" evidence="4">
    <location>
        <begin position="1141"/>
        <end position="1152"/>
    </location>
</feature>
<dbReference type="SMART" id="SM00249">
    <property type="entry name" value="PHD"/>
    <property type="match status" value="1"/>
</dbReference>
<feature type="compositionally biased region" description="Polar residues" evidence="4">
    <location>
        <begin position="94"/>
        <end position="109"/>
    </location>
</feature>
<feature type="region of interest" description="Disordered" evidence="4">
    <location>
        <begin position="1"/>
        <end position="116"/>
    </location>
</feature>
<feature type="region of interest" description="Disordered" evidence="4">
    <location>
        <begin position="960"/>
        <end position="999"/>
    </location>
</feature>
<keyword evidence="2" id="KW-0863">Zinc-finger</keyword>
<dbReference type="InterPro" id="IPR001965">
    <property type="entry name" value="Znf_PHD"/>
</dbReference>
<dbReference type="SUPFAM" id="SSF57903">
    <property type="entry name" value="FYVE/PHD zinc finger"/>
    <property type="match status" value="1"/>
</dbReference>
<feature type="compositionally biased region" description="Low complexity" evidence="4">
    <location>
        <begin position="1129"/>
        <end position="1139"/>
    </location>
</feature>
<feature type="compositionally biased region" description="Polar residues" evidence="4">
    <location>
        <begin position="391"/>
        <end position="405"/>
    </location>
</feature>
<evidence type="ECO:0000313" key="6">
    <source>
        <dbReference type="EMBL" id="CAA7267195.1"/>
    </source>
</evidence>
<sequence length="1588" mass="171166">MPPPMEKRFDLNTYRQAARQAQNQPQASGSGSRPLRPALVASATSVAPRPAVVTAPPSNPFSHQAGPSASHNVQSAGAQGHNLYPVHNAARPQTGGQPQAVSRPPSQVAFNPKVQHHPQAHENVTLVRVDQYRDQQHLPLPPSPSGSYSHALASHAAQYSAQYAAASGPTPSSIVDQVSQRVLQVLAPAFTQLHEQQNALIQNFHKSSQSMEEIITQLAQSRAENEALAKRLTERDEVDKRSKQREVDSVIALGLLADRVKDVRTETKAILKVLGRKDATTSLNVAKKSVLDRLDGIQMDVQEFLEKVGDPEADGPAQPPGALTPQPQAPTILRHDMATSPIRLPETGAQSPDPPLIMLSPPMSPPIPTQRVYVSMGVATSPEPEEHSSRRNSYSRTPSSRNSAHTLVDDVADQDITMISDATDTTKIASVSPDPMPRKPADSKMDVDDDPFLSPKSSGCVVNQIHIPSSSPSGPYTPKKRGKSRCPIAVEENQGSPRANAPGTTFSPVDWSKTLTPSAQPITRSFSAPSVPSSPLKSFEAKGALNLSPRRSYTLPPQRQGSVAALRQEATGHPYPLVFPPPIPLSPVKQKSDLGAAAEAAERMLSPESQCSDDADKPKYLRPKGVVLKHSPPKMKASLSSSSDSSLTSLTASVSSGSSLEAEANEKPKEDVNMKETTPVPIPLSSSPLRPATTSTPLSETKIKIRIPARARIPPPPSPVSPLKSLDLSSVRNAAHHLNSSPTKLNSSPTKLNSSPTKRNSSPPKSPPRLEPTSESQSSEPSSRATEDEEIVQSIVTSFGPTSSPGLPTPTNSLMVSPFKPLANGIRSGVDLSSPLSRKGRRMVEVEWNPDLDDSVPRLVDFATLRVWHTDRAKELAEKKQDEEVEKEKDEDEEMKDADVLEPELQMETENDQQATPRAQSPATPRAQSPFIASSCSPPAMEIAENSSNLGTENMDTVETCEPYQDNNTPVPLDLPPSSPLFTSPSHPQYNSSVSYRDENVDLPSLSPLVKEKEQTTLAHQDTQDFGSLQAVSSPRTASFGVISVSSPKAVESQSSEDAMYISSAMTTPVKPSKATPVLADIPPVATSFVRTSPEKKGNQKEQAMRRSPSVIYVSSDSSDDEGLPSVPAKPKATPAAEALVKVEPDAEKEVPSKATTPQVPEVRSPIPPAQVPAPVPRVDPLEELFTRPLSPISDLSDEDDELPKEKQSPIDLNRFTAGLSDDDADVIRVRKSRRVSESVRAPSAATTVARRSSVAAKAEEIDTVMADLPPPVAPQKKSLLGQLKKGQSAAVTRIKKRKSRPEPETEDEDEPPLKIVRLRKKGTNGALTSATSSSGSSAKGNTSTNTRKSLRTPSPKKAATAKVQRTPRTPASHQSQKTPTRRSRNQKPRSSTVVWPTINEPNFEQLVKCDTCDGWYHIGCVGMPIEDVRLLDSELYQCPPCEAGVDRSALSPTKGGQDAIPAARCARSSCRRPKAKKQAATKEDDTFVVESFVGRLTKIVSGKLEVVTLYLVKWLGYGFNECTVQTLDTLCMTNAALLVDAFEKEAENEGLDLESSSNEAVVLKCASEAGWDHNLEFVPKPKVEAKS</sequence>
<feature type="region of interest" description="Disordered" evidence="4">
    <location>
        <begin position="1235"/>
        <end position="1393"/>
    </location>
</feature>
<feature type="compositionally biased region" description="Low complexity" evidence="4">
    <location>
        <begin position="15"/>
        <end position="27"/>
    </location>
</feature>
<evidence type="ECO:0000259" key="5">
    <source>
        <dbReference type="SMART" id="SM00249"/>
    </source>
</evidence>
<feature type="compositionally biased region" description="Low complexity" evidence="4">
    <location>
        <begin position="771"/>
        <end position="783"/>
    </location>
</feature>
<feature type="domain" description="Zinc finger PHD-type" evidence="5">
    <location>
        <begin position="1400"/>
        <end position="1443"/>
    </location>
</feature>
<feature type="compositionally biased region" description="Low complexity" evidence="4">
    <location>
        <begin position="637"/>
        <end position="662"/>
    </location>
</feature>
<keyword evidence="7" id="KW-1185">Reference proteome</keyword>
<dbReference type="EMBL" id="CACVBS010000058">
    <property type="protein sequence ID" value="CAA7267195.1"/>
    <property type="molecule type" value="Genomic_DNA"/>
</dbReference>
<feature type="region of interest" description="Disordered" evidence="4">
    <location>
        <begin position="379"/>
        <end position="407"/>
    </location>
</feature>
<dbReference type="CDD" id="cd15517">
    <property type="entry name" value="PHD_TCF19_like"/>
    <property type="match status" value="1"/>
</dbReference>
<feature type="region of interest" description="Disordered" evidence="4">
    <location>
        <begin position="309"/>
        <end position="328"/>
    </location>
</feature>
<dbReference type="InterPro" id="IPR013083">
    <property type="entry name" value="Znf_RING/FYVE/PHD"/>
</dbReference>
<feature type="compositionally biased region" description="Low complexity" evidence="4">
    <location>
        <begin position="40"/>
        <end position="56"/>
    </location>
</feature>
<feature type="compositionally biased region" description="Polar residues" evidence="4">
    <location>
        <begin position="493"/>
        <end position="536"/>
    </location>
</feature>
<dbReference type="InterPro" id="IPR011011">
    <property type="entry name" value="Znf_FYVE_PHD"/>
</dbReference>
<dbReference type="InterPro" id="IPR019787">
    <property type="entry name" value="Znf_PHD-finger"/>
</dbReference>
<dbReference type="GO" id="GO:0008270">
    <property type="term" value="F:zinc ion binding"/>
    <property type="evidence" value="ECO:0007669"/>
    <property type="project" value="UniProtKB-KW"/>
</dbReference>
<feature type="compositionally biased region" description="Pro residues" evidence="4">
    <location>
        <begin position="1166"/>
        <end position="1178"/>
    </location>
</feature>
<keyword evidence="3" id="KW-0862">Zinc</keyword>
<feature type="compositionally biased region" description="Basic and acidic residues" evidence="4">
    <location>
        <begin position="1"/>
        <end position="10"/>
    </location>
</feature>
<keyword evidence="1" id="KW-0479">Metal-binding</keyword>
<evidence type="ECO:0000256" key="2">
    <source>
        <dbReference type="ARBA" id="ARBA00022771"/>
    </source>
</evidence>
<feature type="compositionally biased region" description="Basic and acidic residues" evidence="4">
    <location>
        <begin position="1093"/>
        <end position="1105"/>
    </location>
</feature>
<feature type="compositionally biased region" description="Basic and acidic residues" evidence="4">
    <location>
        <begin position="871"/>
        <end position="888"/>
    </location>
</feature>
<feature type="region of interest" description="Disordered" evidence="4">
    <location>
        <begin position="425"/>
        <end position="537"/>
    </location>
</feature>
<protein>
    <recommendedName>
        <fullName evidence="5">Zinc finger PHD-type domain-containing protein</fullName>
    </recommendedName>
</protein>
<feature type="compositionally biased region" description="Low complexity" evidence="4">
    <location>
        <begin position="753"/>
        <end position="763"/>
    </location>
</feature>
<feature type="compositionally biased region" description="Acidic residues" evidence="4">
    <location>
        <begin position="889"/>
        <end position="911"/>
    </location>
</feature>
<feature type="compositionally biased region" description="Polar residues" evidence="4">
    <location>
        <begin position="60"/>
        <end position="77"/>
    </location>
</feature>
<dbReference type="OrthoDB" id="436852at2759"/>
<dbReference type="Proteomes" id="UP000467700">
    <property type="component" value="Unassembled WGS sequence"/>
</dbReference>
<feature type="region of interest" description="Disordered" evidence="4">
    <location>
        <begin position="575"/>
        <end position="813"/>
    </location>
</feature>
<evidence type="ECO:0000256" key="3">
    <source>
        <dbReference type="ARBA" id="ARBA00022833"/>
    </source>
</evidence>
<reference evidence="6 7" key="1">
    <citation type="submission" date="2020-01" db="EMBL/GenBank/DDBJ databases">
        <authorList>
            <person name="Gupta K D."/>
        </authorList>
    </citation>
    <scope>NUCLEOTIDE SEQUENCE [LARGE SCALE GENOMIC DNA]</scope>
</reference>
<dbReference type="SUPFAM" id="SSF54160">
    <property type="entry name" value="Chromo domain-like"/>
    <property type="match status" value="1"/>
</dbReference>
<evidence type="ECO:0000313" key="7">
    <source>
        <dbReference type="Proteomes" id="UP000467700"/>
    </source>
</evidence>
<feature type="compositionally biased region" description="Low complexity" evidence="4">
    <location>
        <begin position="797"/>
        <end position="813"/>
    </location>
</feature>
<comment type="caution">
    <text evidence="6">The sequence shown here is derived from an EMBL/GenBank/DDBJ whole genome shotgun (WGS) entry which is preliminary data.</text>
</comment>
<evidence type="ECO:0000256" key="4">
    <source>
        <dbReference type="SAM" id="MobiDB-lite"/>
    </source>
</evidence>
<feature type="compositionally biased region" description="Polar residues" evidence="4">
    <location>
        <begin position="684"/>
        <end position="699"/>
    </location>
</feature>
<feature type="compositionally biased region" description="Polar residues" evidence="4">
    <location>
        <begin position="1367"/>
        <end position="1379"/>
    </location>
</feature>
<feature type="compositionally biased region" description="Polar residues" evidence="4">
    <location>
        <begin position="912"/>
        <end position="937"/>
    </location>
</feature>
<dbReference type="Pfam" id="PF00628">
    <property type="entry name" value="PHD"/>
    <property type="match status" value="1"/>
</dbReference>
<feature type="compositionally biased region" description="Polar residues" evidence="4">
    <location>
        <begin position="738"/>
        <end position="752"/>
    </location>
</feature>
<evidence type="ECO:0000256" key="1">
    <source>
        <dbReference type="ARBA" id="ARBA00022723"/>
    </source>
</evidence>
<gene>
    <name evidence="6" type="ORF">AAE3_LOCUS9552</name>
</gene>
<dbReference type="InterPro" id="IPR016197">
    <property type="entry name" value="Chromo-like_dom_sf"/>
</dbReference>
<accession>A0A8S0W274</accession>
<feature type="compositionally biased region" description="Basic and acidic residues" evidence="4">
    <location>
        <begin position="436"/>
        <end position="446"/>
    </location>
</feature>
<feature type="compositionally biased region" description="Low complexity" evidence="4">
    <location>
        <begin position="1324"/>
        <end position="1347"/>
    </location>
</feature>
<feature type="compositionally biased region" description="Low complexity" evidence="4">
    <location>
        <begin position="1276"/>
        <end position="1289"/>
    </location>
</feature>
<dbReference type="CDD" id="cd00024">
    <property type="entry name" value="CD_CSD"/>
    <property type="match status" value="1"/>
</dbReference>
<organism evidence="6 7">
    <name type="scientific">Cyclocybe aegerita</name>
    <name type="common">Black poplar mushroom</name>
    <name type="synonym">Agrocybe aegerita</name>
    <dbReference type="NCBI Taxonomy" id="1973307"/>
    <lineage>
        <taxon>Eukaryota</taxon>
        <taxon>Fungi</taxon>
        <taxon>Dikarya</taxon>
        <taxon>Basidiomycota</taxon>
        <taxon>Agaricomycotina</taxon>
        <taxon>Agaricomycetes</taxon>
        <taxon>Agaricomycetidae</taxon>
        <taxon>Agaricales</taxon>
        <taxon>Agaricineae</taxon>
        <taxon>Bolbitiaceae</taxon>
        <taxon>Cyclocybe</taxon>
    </lineage>
</organism>
<feature type="compositionally biased region" description="Basic and acidic residues" evidence="4">
    <location>
        <begin position="664"/>
        <end position="674"/>
    </location>
</feature>
<feature type="compositionally biased region" description="Polar residues" evidence="4">
    <location>
        <begin position="455"/>
        <end position="474"/>
    </location>
</feature>
<feature type="compositionally biased region" description="Low complexity" evidence="4">
    <location>
        <begin position="721"/>
        <end position="731"/>
    </location>
</feature>
<dbReference type="Gene3D" id="2.40.50.40">
    <property type="match status" value="1"/>
</dbReference>
<feature type="region of interest" description="Disordered" evidence="4">
    <location>
        <begin position="871"/>
        <end position="948"/>
    </location>
</feature>
<proteinExistence type="predicted"/>
<feature type="region of interest" description="Disordered" evidence="4">
    <location>
        <begin position="1089"/>
        <end position="1218"/>
    </location>
</feature>
<dbReference type="Gene3D" id="3.30.40.10">
    <property type="entry name" value="Zinc/RING finger domain, C3HC4 (zinc finger)"/>
    <property type="match status" value="1"/>
</dbReference>